<feature type="region of interest" description="Disordered" evidence="1">
    <location>
        <begin position="1"/>
        <end position="252"/>
    </location>
</feature>
<evidence type="ECO:0000313" key="3">
    <source>
        <dbReference type="Proteomes" id="UP000193685"/>
    </source>
</evidence>
<dbReference type="InterPro" id="IPR018857">
    <property type="entry name" value="TORC1_cplx_su_TCO89"/>
</dbReference>
<dbReference type="EMBL" id="MCFI01000011">
    <property type="protein sequence ID" value="ORY81608.1"/>
    <property type="molecule type" value="Genomic_DNA"/>
</dbReference>
<dbReference type="AlphaFoldDB" id="A0A1Y2FCF5"/>
<dbReference type="GeneID" id="63787167"/>
<dbReference type="Pfam" id="PF10452">
    <property type="entry name" value="TCO89"/>
    <property type="match status" value="1"/>
</dbReference>
<sequence length="437" mass="47337">MSDRPDLPRRKSSASENDDAHVKKSGHRKAFHVGAATRNHTRVPSYGKKLNQLGKLTALTASDTKSGSTDQLKNASPRASGLTRSASQKSLSSRRNQSSQELKRIRHGGSSTHLAPNKEKRSHDEPTHKQSGQSSDNIAQAAKAKFSISGDDEDEDEEDVNDEDEIEEKPGEGETPAANGSVQAQDVATKDRLIAEHDATPGRIRELRPPDMALKSESTSPTRPSPLEPFPSMMQGLSQNKPTSGLPAHGDSPFKLLAQPVIRPAAPMLTREAAVSKDIRATDRISSTDAQGGNSQPLTSRFLESPRRANGSQNMIEGSMSRSYTGMEAPRSPKLHKPAPSLNVGATQLVSSSTLGTGTSRTQQKLLLQRASSIYNLDRYEGYQGDREGWERVSKRLPLSSSDQRAEHAHRFTQWAAAVTENASAESIVNGPASCRE</sequence>
<feature type="compositionally biased region" description="Basic and acidic residues" evidence="1">
    <location>
        <begin position="188"/>
        <end position="209"/>
    </location>
</feature>
<keyword evidence="3" id="KW-1185">Reference proteome</keyword>
<reference evidence="2 3" key="1">
    <citation type="submission" date="2016-07" db="EMBL/GenBank/DDBJ databases">
        <title>Pervasive Adenine N6-methylation of Active Genes in Fungi.</title>
        <authorList>
            <consortium name="DOE Joint Genome Institute"/>
            <person name="Mondo S.J."/>
            <person name="Dannebaum R.O."/>
            <person name="Kuo R.C."/>
            <person name="Labutti K."/>
            <person name="Haridas S."/>
            <person name="Kuo A."/>
            <person name="Salamov A."/>
            <person name="Ahrendt S.R."/>
            <person name="Lipzen A."/>
            <person name="Sullivan W."/>
            <person name="Andreopoulos W.B."/>
            <person name="Clum A."/>
            <person name="Lindquist E."/>
            <person name="Daum C."/>
            <person name="Ramamoorthy G.K."/>
            <person name="Gryganskyi A."/>
            <person name="Culley D."/>
            <person name="Magnuson J.K."/>
            <person name="James T.Y."/>
            <person name="O'Malley M.A."/>
            <person name="Stajich J.E."/>
            <person name="Spatafora J.W."/>
            <person name="Visel A."/>
            <person name="Grigoriev I.V."/>
        </authorList>
    </citation>
    <scope>NUCLEOTIDE SEQUENCE [LARGE SCALE GENOMIC DNA]</scope>
    <source>
        <strain evidence="2 3">12-1054</strain>
    </source>
</reference>
<dbReference type="GO" id="GO:0031929">
    <property type="term" value="P:TOR signaling"/>
    <property type="evidence" value="ECO:0007669"/>
    <property type="project" value="InterPro"/>
</dbReference>
<dbReference type="OrthoDB" id="5430106at2759"/>
<gene>
    <name evidence="2" type="ORF">BCR37DRAFT_387835</name>
</gene>
<name>A0A1Y2FCF5_PROLT</name>
<protein>
    <submittedName>
        <fullName evidence="2">Uncharacterized protein</fullName>
    </submittedName>
</protein>
<evidence type="ECO:0000256" key="1">
    <source>
        <dbReference type="SAM" id="MobiDB-lite"/>
    </source>
</evidence>
<dbReference type="Proteomes" id="UP000193685">
    <property type="component" value="Unassembled WGS sequence"/>
</dbReference>
<feature type="compositionally biased region" description="Polar residues" evidence="1">
    <location>
        <begin position="82"/>
        <end position="100"/>
    </location>
</feature>
<feature type="compositionally biased region" description="Basic and acidic residues" evidence="1">
    <location>
        <begin position="116"/>
        <end position="128"/>
    </location>
</feature>
<feature type="compositionally biased region" description="Acidic residues" evidence="1">
    <location>
        <begin position="150"/>
        <end position="167"/>
    </location>
</feature>
<feature type="compositionally biased region" description="Polar residues" evidence="1">
    <location>
        <begin position="129"/>
        <end position="138"/>
    </location>
</feature>
<proteinExistence type="predicted"/>
<accession>A0A1Y2FCF5</accession>
<feature type="compositionally biased region" description="Polar residues" evidence="1">
    <location>
        <begin position="59"/>
        <end position="74"/>
    </location>
</feature>
<dbReference type="RefSeq" id="XP_040724984.1">
    <property type="nucleotide sequence ID" value="XM_040870568.1"/>
</dbReference>
<organism evidence="2 3">
    <name type="scientific">Protomyces lactucae-debilis</name>
    <dbReference type="NCBI Taxonomy" id="2754530"/>
    <lineage>
        <taxon>Eukaryota</taxon>
        <taxon>Fungi</taxon>
        <taxon>Dikarya</taxon>
        <taxon>Ascomycota</taxon>
        <taxon>Taphrinomycotina</taxon>
        <taxon>Taphrinomycetes</taxon>
        <taxon>Taphrinales</taxon>
        <taxon>Protomycetaceae</taxon>
        <taxon>Protomyces</taxon>
    </lineage>
</organism>
<dbReference type="GO" id="GO:0031931">
    <property type="term" value="C:TORC1 complex"/>
    <property type="evidence" value="ECO:0007669"/>
    <property type="project" value="InterPro"/>
</dbReference>
<comment type="caution">
    <text evidence="2">The sequence shown here is derived from an EMBL/GenBank/DDBJ whole genome shotgun (WGS) entry which is preliminary data.</text>
</comment>
<evidence type="ECO:0000313" key="2">
    <source>
        <dbReference type="EMBL" id="ORY81608.1"/>
    </source>
</evidence>